<dbReference type="Proteomes" id="UP000077405">
    <property type="component" value="Chromosome"/>
</dbReference>
<keyword evidence="4" id="KW-1185">Reference proteome</keyword>
<dbReference type="Gene3D" id="3.40.50.12370">
    <property type="match status" value="1"/>
</dbReference>
<dbReference type="CDD" id="cd00293">
    <property type="entry name" value="USP-like"/>
    <property type="match status" value="1"/>
</dbReference>
<dbReference type="KEGG" id="ahu:A6A40_13510"/>
<dbReference type="SUPFAM" id="SSF52402">
    <property type="entry name" value="Adenine nucleotide alpha hydrolases-like"/>
    <property type="match status" value="2"/>
</dbReference>
<dbReference type="PRINTS" id="PR01438">
    <property type="entry name" value="UNVRSLSTRESS"/>
</dbReference>
<evidence type="ECO:0000313" key="4">
    <source>
        <dbReference type="Proteomes" id="UP000077405"/>
    </source>
</evidence>
<accession>A0A160JJ87</accession>
<evidence type="ECO:0000259" key="2">
    <source>
        <dbReference type="Pfam" id="PF00582"/>
    </source>
</evidence>
<name>A0A160JJ87_9PROT</name>
<dbReference type="STRING" id="1226968.A6A40_13510"/>
<dbReference type="InterPro" id="IPR006016">
    <property type="entry name" value="UspA"/>
</dbReference>
<evidence type="ECO:0000256" key="1">
    <source>
        <dbReference type="ARBA" id="ARBA00008791"/>
    </source>
</evidence>
<reference evidence="3 4" key="1">
    <citation type="journal article" date="2013" name="Int. J. Syst. Evol. Microbiol.">
        <title>Azospirillum humicireducens sp. nov., a nitrogen-fixing bacterium isolated from a microbial fuel cell.</title>
        <authorList>
            <person name="Zhou S."/>
            <person name="Han L."/>
            <person name="Wang Y."/>
            <person name="Yang G."/>
            <person name="Zhuang L."/>
            <person name="Hu P."/>
        </authorList>
    </citation>
    <scope>NUCLEOTIDE SEQUENCE [LARGE SCALE GENOMIC DNA]</scope>
    <source>
        <strain evidence="3 4">SgZ-5</strain>
    </source>
</reference>
<dbReference type="PANTHER" id="PTHR46268:SF15">
    <property type="entry name" value="UNIVERSAL STRESS PROTEIN HP_0031"/>
    <property type="match status" value="1"/>
</dbReference>
<dbReference type="EMBL" id="CP015285">
    <property type="protein sequence ID" value="ANC93243.2"/>
    <property type="molecule type" value="Genomic_DNA"/>
</dbReference>
<evidence type="ECO:0000313" key="3">
    <source>
        <dbReference type="EMBL" id="ANC93243.2"/>
    </source>
</evidence>
<dbReference type="AlphaFoldDB" id="A0A160JJ87"/>
<sequence>MPRRTGGRIGAVREGPLEPVREESMTYKTILVPLCGSDNDPVALKGAVAVAKDFDAHLVALFVRLDPRDAVPMLGEGMSGAMVDEIMRAAETESNNHRAAARRHFDTVIAEAGIELRDVPGGIEAPSAAWREVIGRLEDVVPAEGRLSDLIVCAHTSIEADTQGYTTMETALLGSARPVLLVPKDLPAEIGRTVAVAWNGKAEATRAVAAALPFLRSAERAVVLTAETSVTEAATGRRIADYLAWQGVNPELTILYPGSEPVGETVTKKAVELGADLLVMGGYGHSRMREMILGGVTRYVLNHAGLPVLMAH</sequence>
<proteinExistence type="inferred from homology"/>
<dbReference type="Pfam" id="PF00582">
    <property type="entry name" value="Usp"/>
    <property type="match status" value="2"/>
</dbReference>
<dbReference type="OrthoDB" id="9804721at2"/>
<organism evidence="3 4">
    <name type="scientific">Azospirillum humicireducens</name>
    <dbReference type="NCBI Taxonomy" id="1226968"/>
    <lineage>
        <taxon>Bacteria</taxon>
        <taxon>Pseudomonadati</taxon>
        <taxon>Pseudomonadota</taxon>
        <taxon>Alphaproteobacteria</taxon>
        <taxon>Rhodospirillales</taxon>
        <taxon>Azospirillaceae</taxon>
        <taxon>Azospirillum</taxon>
    </lineage>
</organism>
<protein>
    <submittedName>
        <fullName evidence="3">Universal stress protein UspA</fullName>
    </submittedName>
</protein>
<comment type="similarity">
    <text evidence="1">Belongs to the universal stress protein A family.</text>
</comment>
<dbReference type="InterPro" id="IPR006015">
    <property type="entry name" value="Universal_stress_UspA"/>
</dbReference>
<dbReference type="PANTHER" id="PTHR46268">
    <property type="entry name" value="STRESS RESPONSE PROTEIN NHAX"/>
    <property type="match status" value="1"/>
</dbReference>
<feature type="domain" description="UspA" evidence="2">
    <location>
        <begin position="27"/>
        <end position="92"/>
    </location>
</feature>
<gene>
    <name evidence="3" type="ORF">A6A40_13510</name>
</gene>
<feature type="domain" description="UspA" evidence="2">
    <location>
        <begin position="242"/>
        <end position="311"/>
    </location>
</feature>